<accession>E4TZQ6</accession>
<evidence type="ECO:0000259" key="3">
    <source>
        <dbReference type="PROSITE" id="PS50113"/>
    </source>
</evidence>
<dbReference type="InterPro" id="IPR029787">
    <property type="entry name" value="Nucleotide_cyclase"/>
</dbReference>
<evidence type="ECO:0000259" key="2">
    <source>
        <dbReference type="PROSITE" id="PS50112"/>
    </source>
</evidence>
<evidence type="ECO:0000313" key="6">
    <source>
        <dbReference type="Proteomes" id="UP000008721"/>
    </source>
</evidence>
<feature type="transmembrane region" description="Helical" evidence="1">
    <location>
        <begin position="163"/>
        <end position="182"/>
    </location>
</feature>
<dbReference type="InterPro" id="IPR043128">
    <property type="entry name" value="Rev_trsase/Diguanyl_cyclase"/>
</dbReference>
<dbReference type="Pfam" id="PF00990">
    <property type="entry name" value="GGDEF"/>
    <property type="match status" value="1"/>
</dbReference>
<feature type="transmembrane region" description="Helical" evidence="1">
    <location>
        <begin position="101"/>
        <end position="123"/>
    </location>
</feature>
<dbReference type="PROSITE" id="PS50887">
    <property type="entry name" value="GGDEF"/>
    <property type="match status" value="1"/>
</dbReference>
<dbReference type="PROSITE" id="PS50112">
    <property type="entry name" value="PAS"/>
    <property type="match status" value="1"/>
</dbReference>
<dbReference type="KEGG" id="sku:Sulku_1501"/>
<feature type="transmembrane region" description="Helical" evidence="1">
    <location>
        <begin position="129"/>
        <end position="151"/>
    </location>
</feature>
<protein>
    <submittedName>
        <fullName evidence="5">Diguanylate cyclase with PAS/PAC sensor</fullName>
    </submittedName>
</protein>
<keyword evidence="6" id="KW-1185">Reference proteome</keyword>
<dbReference type="InterPro" id="IPR052163">
    <property type="entry name" value="DGC-Regulatory_Protein"/>
</dbReference>
<dbReference type="GO" id="GO:0006355">
    <property type="term" value="P:regulation of DNA-templated transcription"/>
    <property type="evidence" value="ECO:0007669"/>
    <property type="project" value="InterPro"/>
</dbReference>
<organism evidence="5 6">
    <name type="scientific">Sulfuricurvum kujiense (strain ATCC BAA-921 / DSM 16994 / JCM 11577 / YK-1)</name>
    <dbReference type="NCBI Taxonomy" id="709032"/>
    <lineage>
        <taxon>Bacteria</taxon>
        <taxon>Pseudomonadati</taxon>
        <taxon>Campylobacterota</taxon>
        <taxon>Epsilonproteobacteria</taxon>
        <taxon>Campylobacterales</taxon>
        <taxon>Sulfurimonadaceae</taxon>
        <taxon>Sulfuricurvum</taxon>
    </lineage>
</organism>
<dbReference type="SMART" id="SM00267">
    <property type="entry name" value="GGDEF"/>
    <property type="match status" value="1"/>
</dbReference>
<dbReference type="SUPFAM" id="SSF55073">
    <property type="entry name" value="Nucleotide cyclase"/>
    <property type="match status" value="1"/>
</dbReference>
<dbReference type="HOGENOM" id="CLU_522443_0_0_7"/>
<dbReference type="AlphaFoldDB" id="E4TZQ6"/>
<dbReference type="PROSITE" id="PS50113">
    <property type="entry name" value="PAC"/>
    <property type="match status" value="1"/>
</dbReference>
<feature type="domain" description="PAC" evidence="3">
    <location>
        <begin position="306"/>
        <end position="360"/>
    </location>
</feature>
<dbReference type="OrthoDB" id="9812260at2"/>
<feature type="transmembrane region" description="Helical" evidence="1">
    <location>
        <begin position="39"/>
        <end position="57"/>
    </location>
</feature>
<sequence>MLYFIDYIYFFYGLAFFLFGYSILYYPSENSIFKFAHDLKYLGTFGILHGISEWLVLFQRLDMSVSNEIPVTAVFITMGISYIFLLYFASRVLWGHARARLILFIVILGVPFIQLSVTTHSYLDANILVRYILGIPGIFLTSYIFAHPAYVIHGPVYAAVKRCMYTIAGVFFVYGILAGVIVPKGSFFPASIINEETFKSLFNLPVQFFRALCAIVAGYAITQILRVFKHQSDFHLLKLSKALEASGDTVVITNSEGRIEYVNRAFERQSGYLAEEAVDQKPNILRSGEHENAFYEQMWKTILQGETYQGILTNKRKDATFYHEFKTIVPMKNRHGQITNFVSTGKDITSRILFENELAKAAATDPMTGAANRLQCNRWLKSATDHARQSNSSVALIMFDIDDFKHVNDTFGHNAGDAVLINTAEIVHSVIRSHDMFARWGGEEFVILQINTPYEGTIALAERLRTKIEQTQFQNIGHITISLGVAQFDKEESIETFVKKADDAMYQAKKEGKNRVSVAG</sequence>
<dbReference type="SMART" id="SM00091">
    <property type="entry name" value="PAS"/>
    <property type="match status" value="1"/>
</dbReference>
<proteinExistence type="predicted"/>
<dbReference type="Gene3D" id="3.30.70.270">
    <property type="match status" value="1"/>
</dbReference>
<dbReference type="Proteomes" id="UP000008721">
    <property type="component" value="Chromosome"/>
</dbReference>
<dbReference type="InterPro" id="IPR035965">
    <property type="entry name" value="PAS-like_dom_sf"/>
</dbReference>
<dbReference type="STRING" id="709032.Sulku_1501"/>
<feature type="transmembrane region" description="Helical" evidence="1">
    <location>
        <begin position="208"/>
        <end position="228"/>
    </location>
</feature>
<gene>
    <name evidence="5" type="ordered locus">Sulku_1501</name>
</gene>
<dbReference type="CDD" id="cd01949">
    <property type="entry name" value="GGDEF"/>
    <property type="match status" value="1"/>
</dbReference>
<dbReference type="Gene3D" id="3.30.450.20">
    <property type="entry name" value="PAS domain"/>
    <property type="match status" value="1"/>
</dbReference>
<keyword evidence="1" id="KW-0472">Membrane</keyword>
<dbReference type="FunFam" id="3.30.70.270:FF:000001">
    <property type="entry name" value="Diguanylate cyclase domain protein"/>
    <property type="match status" value="1"/>
</dbReference>
<dbReference type="InterPro" id="IPR000014">
    <property type="entry name" value="PAS"/>
</dbReference>
<dbReference type="InterPro" id="IPR013767">
    <property type="entry name" value="PAS_fold"/>
</dbReference>
<evidence type="ECO:0000259" key="4">
    <source>
        <dbReference type="PROSITE" id="PS50887"/>
    </source>
</evidence>
<reference evidence="5 6" key="1">
    <citation type="journal article" date="2012" name="Stand. Genomic Sci.">
        <title>Complete genome sequence of the sulfur compounds oxidizing chemolithoautotroph Sulfuricurvum kujiense type strain (YK-1(T)).</title>
        <authorList>
            <person name="Han C."/>
            <person name="Kotsyurbenko O."/>
            <person name="Chertkov O."/>
            <person name="Held B."/>
            <person name="Lapidus A."/>
            <person name="Nolan M."/>
            <person name="Lucas S."/>
            <person name="Hammon N."/>
            <person name="Deshpande S."/>
            <person name="Cheng J.F."/>
            <person name="Tapia R."/>
            <person name="Goodwin L.A."/>
            <person name="Pitluck S."/>
            <person name="Liolios K."/>
            <person name="Pagani I."/>
            <person name="Ivanova N."/>
            <person name="Mavromatis K."/>
            <person name="Mikhailova N."/>
            <person name="Pati A."/>
            <person name="Chen A."/>
            <person name="Palaniappan K."/>
            <person name="Land M."/>
            <person name="Hauser L."/>
            <person name="Chang Y.J."/>
            <person name="Jeffries C.D."/>
            <person name="Brambilla E.M."/>
            <person name="Rohde M."/>
            <person name="Spring S."/>
            <person name="Sikorski J."/>
            <person name="Goker M."/>
            <person name="Woyke T."/>
            <person name="Bristow J."/>
            <person name="Eisen J.A."/>
            <person name="Markowitz V."/>
            <person name="Hugenholtz P."/>
            <person name="Kyrpides N.C."/>
            <person name="Klenk H.P."/>
            <person name="Detter J.C."/>
        </authorList>
    </citation>
    <scope>NUCLEOTIDE SEQUENCE [LARGE SCALE GENOMIC DNA]</scope>
    <source>
        <strain evidence="6">ATCC BAA-921 / DSM 16994 / JCM 11577 / YK-1</strain>
    </source>
</reference>
<dbReference type="GO" id="GO:0003824">
    <property type="term" value="F:catalytic activity"/>
    <property type="evidence" value="ECO:0007669"/>
    <property type="project" value="UniProtKB-ARBA"/>
</dbReference>
<dbReference type="CDD" id="cd00130">
    <property type="entry name" value="PAS"/>
    <property type="match status" value="1"/>
</dbReference>
<evidence type="ECO:0000313" key="5">
    <source>
        <dbReference type="EMBL" id="ADR34163.1"/>
    </source>
</evidence>
<dbReference type="SUPFAM" id="SSF55785">
    <property type="entry name" value="PYP-like sensor domain (PAS domain)"/>
    <property type="match status" value="1"/>
</dbReference>
<dbReference type="NCBIfam" id="TIGR00254">
    <property type="entry name" value="GGDEF"/>
    <property type="match status" value="1"/>
</dbReference>
<feature type="transmembrane region" description="Helical" evidence="1">
    <location>
        <begin position="69"/>
        <end position="89"/>
    </location>
</feature>
<dbReference type="InterPro" id="IPR001610">
    <property type="entry name" value="PAC"/>
</dbReference>
<dbReference type="RefSeq" id="WP_013460360.1">
    <property type="nucleotide sequence ID" value="NC_014762.1"/>
</dbReference>
<dbReference type="SMART" id="SM00086">
    <property type="entry name" value="PAC"/>
    <property type="match status" value="1"/>
</dbReference>
<feature type="domain" description="PAS" evidence="2">
    <location>
        <begin position="235"/>
        <end position="280"/>
    </location>
</feature>
<dbReference type="NCBIfam" id="TIGR00229">
    <property type="entry name" value="sensory_box"/>
    <property type="match status" value="1"/>
</dbReference>
<dbReference type="PANTHER" id="PTHR46663:SF3">
    <property type="entry name" value="SLL0267 PROTEIN"/>
    <property type="match status" value="1"/>
</dbReference>
<dbReference type="InterPro" id="IPR000700">
    <property type="entry name" value="PAS-assoc_C"/>
</dbReference>
<dbReference type="PANTHER" id="PTHR46663">
    <property type="entry name" value="DIGUANYLATE CYCLASE DGCT-RELATED"/>
    <property type="match status" value="1"/>
</dbReference>
<keyword evidence="1" id="KW-1133">Transmembrane helix</keyword>
<dbReference type="eggNOG" id="COG3829">
    <property type="taxonomic scope" value="Bacteria"/>
</dbReference>
<dbReference type="eggNOG" id="COG3706">
    <property type="taxonomic scope" value="Bacteria"/>
</dbReference>
<dbReference type="Pfam" id="PF00989">
    <property type="entry name" value="PAS"/>
    <property type="match status" value="1"/>
</dbReference>
<feature type="domain" description="GGDEF" evidence="4">
    <location>
        <begin position="392"/>
        <end position="520"/>
    </location>
</feature>
<keyword evidence="1" id="KW-0812">Transmembrane</keyword>
<name>E4TZQ6_SULKY</name>
<evidence type="ECO:0000256" key="1">
    <source>
        <dbReference type="SAM" id="Phobius"/>
    </source>
</evidence>
<dbReference type="EMBL" id="CP002355">
    <property type="protein sequence ID" value="ADR34163.1"/>
    <property type="molecule type" value="Genomic_DNA"/>
</dbReference>
<dbReference type="InterPro" id="IPR000160">
    <property type="entry name" value="GGDEF_dom"/>
</dbReference>
<feature type="transmembrane region" description="Helical" evidence="1">
    <location>
        <begin position="6"/>
        <end position="27"/>
    </location>
</feature>